<organism evidence="2 3">
    <name type="scientific">Amycolatopsis albispora</name>
    <dbReference type="NCBI Taxonomy" id="1804986"/>
    <lineage>
        <taxon>Bacteria</taxon>
        <taxon>Bacillati</taxon>
        <taxon>Actinomycetota</taxon>
        <taxon>Actinomycetes</taxon>
        <taxon>Pseudonocardiales</taxon>
        <taxon>Pseudonocardiaceae</taxon>
        <taxon>Amycolatopsis</taxon>
    </lineage>
</organism>
<dbReference type="AlphaFoldDB" id="A0A344LFG8"/>
<keyword evidence="1" id="KW-0812">Transmembrane</keyword>
<keyword evidence="3" id="KW-1185">Reference proteome</keyword>
<evidence type="ECO:0000313" key="2">
    <source>
        <dbReference type="EMBL" id="AXB46792.1"/>
    </source>
</evidence>
<feature type="transmembrane region" description="Helical" evidence="1">
    <location>
        <begin position="305"/>
        <end position="328"/>
    </location>
</feature>
<feature type="transmembrane region" description="Helical" evidence="1">
    <location>
        <begin position="6"/>
        <end position="29"/>
    </location>
</feature>
<protein>
    <submittedName>
        <fullName evidence="2">Uncharacterized protein</fullName>
    </submittedName>
</protein>
<evidence type="ECO:0000256" key="1">
    <source>
        <dbReference type="SAM" id="Phobius"/>
    </source>
</evidence>
<keyword evidence="1" id="KW-0472">Membrane</keyword>
<dbReference type="KEGG" id="aab:A4R43_33720"/>
<name>A0A344LFG8_9PSEU</name>
<dbReference type="Proteomes" id="UP000250434">
    <property type="component" value="Chromosome"/>
</dbReference>
<keyword evidence="1" id="KW-1133">Transmembrane helix</keyword>
<accession>A0A344LFG8</accession>
<sequence length="336" mass="36015">MANALISGTQFAAGVGGGLVVSIASAVLYSRAVKSRKRREFERVLSGRAEEPTFGSFTHWASGNPLKAEDVAGFSFRGQKFVAFRHTVSTRRMQGDDPVLDTQSYRVVQLATPVGPRLSIVPKENERAWAPVDARAGDRAITTGVAEFDQQYVIFTEDEAYAKAALPRESLRWLAGRKLGVPIVLADGVLSVESPGELDANVLRYADILVELARRMPPLRVVGQPAPRDSAEIRPGALERALLGLLVVGFLPLLATLVIIGAVAFVNSVAYFFGASGRVLAGGAPPLLPFLDSQWYGPYPDFGTAAQSFLLGAVLFGLPLVATGIGLVRRAKARTR</sequence>
<dbReference type="EMBL" id="CP015163">
    <property type="protein sequence ID" value="AXB46792.1"/>
    <property type="molecule type" value="Genomic_DNA"/>
</dbReference>
<evidence type="ECO:0000313" key="3">
    <source>
        <dbReference type="Proteomes" id="UP000250434"/>
    </source>
</evidence>
<dbReference type="RefSeq" id="WP_113695862.1">
    <property type="nucleotide sequence ID" value="NZ_CP015163.1"/>
</dbReference>
<proteinExistence type="predicted"/>
<gene>
    <name evidence="2" type="ORF">A4R43_33720</name>
</gene>
<reference evidence="2 3" key="1">
    <citation type="submission" date="2016-04" db="EMBL/GenBank/DDBJ databases">
        <title>Complete genome sequence and analysis of deep-sea sediment isolate, Amycolatopsis sp. WP1.</title>
        <authorList>
            <person name="Wang H."/>
            <person name="Chen S."/>
            <person name="Wu Q."/>
        </authorList>
    </citation>
    <scope>NUCLEOTIDE SEQUENCE [LARGE SCALE GENOMIC DNA]</scope>
    <source>
        <strain evidence="2 3">WP1</strain>
    </source>
</reference>
<feature type="transmembrane region" description="Helical" evidence="1">
    <location>
        <begin position="242"/>
        <end position="266"/>
    </location>
</feature>
<dbReference type="OrthoDB" id="3812641at2"/>